<dbReference type="Pfam" id="PF03704">
    <property type="entry name" value="BTAD"/>
    <property type="match status" value="1"/>
</dbReference>
<dbReference type="SUPFAM" id="SSF46894">
    <property type="entry name" value="C-terminal effector domain of the bipartite response regulators"/>
    <property type="match status" value="1"/>
</dbReference>
<dbReference type="EMBL" id="QURH01000115">
    <property type="protein sequence ID" value="RFU42511.1"/>
    <property type="molecule type" value="Genomic_DNA"/>
</dbReference>
<comment type="caution">
    <text evidence="7">The sequence shown here is derived from an EMBL/GenBank/DDBJ whole genome shotgun (WGS) entry which is preliminary data.</text>
</comment>
<dbReference type="SUPFAM" id="SSF48452">
    <property type="entry name" value="TPR-like"/>
    <property type="match status" value="1"/>
</dbReference>
<sequence length="166" mass="17934">MAVRVLGAFEAVVRDRPAELGGPRQRSVLARLVAAHGRLVPADRLVADLWPDGAPPRAAAGLQSFVSHLRRALEPDRPPRTPARVLVTAPPGYALRLPAADVDAWCFDDLVERSGEAGDPAGARALAERALDLWRGPAYAEFADLPWAAAEAARLDELRRLAAERR</sequence>
<name>A0A372JR64_9ACTN</name>
<dbReference type="GO" id="GO:0003677">
    <property type="term" value="F:DNA binding"/>
    <property type="evidence" value="ECO:0007669"/>
    <property type="project" value="UniProtKB-UniRule"/>
</dbReference>
<dbReference type="PANTHER" id="PTHR35807">
    <property type="entry name" value="TRANSCRIPTIONAL REGULATOR REDD-RELATED"/>
    <property type="match status" value="1"/>
</dbReference>
<dbReference type="Gene3D" id="1.25.40.10">
    <property type="entry name" value="Tetratricopeptide repeat domain"/>
    <property type="match status" value="1"/>
</dbReference>
<evidence type="ECO:0000256" key="4">
    <source>
        <dbReference type="ARBA" id="ARBA00023163"/>
    </source>
</evidence>
<feature type="non-terminal residue" evidence="7">
    <location>
        <position position="166"/>
    </location>
</feature>
<dbReference type="InterPro" id="IPR001867">
    <property type="entry name" value="OmpR/PhoB-type_DNA-bd"/>
</dbReference>
<protein>
    <submittedName>
        <fullName evidence="7">Transcriptional regulator</fullName>
    </submittedName>
</protein>
<dbReference type="InterPro" id="IPR036388">
    <property type="entry name" value="WH-like_DNA-bd_sf"/>
</dbReference>
<comment type="similarity">
    <text evidence="1">Belongs to the AfsR/DnrI/RedD regulatory family.</text>
</comment>
<dbReference type="Gene3D" id="1.10.10.10">
    <property type="entry name" value="Winged helix-like DNA-binding domain superfamily/Winged helix DNA-binding domain"/>
    <property type="match status" value="1"/>
</dbReference>
<dbReference type="Pfam" id="PF00486">
    <property type="entry name" value="Trans_reg_C"/>
    <property type="match status" value="1"/>
</dbReference>
<feature type="domain" description="OmpR/PhoB-type" evidence="6">
    <location>
        <begin position="1"/>
        <end position="97"/>
    </location>
</feature>
<organism evidence="7 8">
    <name type="scientific">Actinomadura logoneensis</name>
    <dbReference type="NCBI Taxonomy" id="2293572"/>
    <lineage>
        <taxon>Bacteria</taxon>
        <taxon>Bacillati</taxon>
        <taxon>Actinomycetota</taxon>
        <taxon>Actinomycetes</taxon>
        <taxon>Streptosporangiales</taxon>
        <taxon>Thermomonosporaceae</taxon>
        <taxon>Actinomadura</taxon>
    </lineage>
</organism>
<dbReference type="AlphaFoldDB" id="A0A372JR64"/>
<evidence type="ECO:0000313" key="8">
    <source>
        <dbReference type="Proteomes" id="UP000261811"/>
    </source>
</evidence>
<evidence type="ECO:0000256" key="5">
    <source>
        <dbReference type="PROSITE-ProRule" id="PRU01091"/>
    </source>
</evidence>
<evidence type="ECO:0000313" key="7">
    <source>
        <dbReference type="EMBL" id="RFU42511.1"/>
    </source>
</evidence>
<dbReference type="InterPro" id="IPR016032">
    <property type="entry name" value="Sig_transdc_resp-reg_C-effctor"/>
</dbReference>
<feature type="DNA-binding region" description="OmpR/PhoB-type" evidence="5">
    <location>
        <begin position="1"/>
        <end position="97"/>
    </location>
</feature>
<dbReference type="PROSITE" id="PS51755">
    <property type="entry name" value="OMPR_PHOB"/>
    <property type="match status" value="1"/>
</dbReference>
<accession>A0A372JR64</accession>
<evidence type="ECO:0000256" key="1">
    <source>
        <dbReference type="ARBA" id="ARBA00005820"/>
    </source>
</evidence>
<dbReference type="GO" id="GO:0000160">
    <property type="term" value="P:phosphorelay signal transduction system"/>
    <property type="evidence" value="ECO:0007669"/>
    <property type="project" value="InterPro"/>
</dbReference>
<dbReference type="Proteomes" id="UP000261811">
    <property type="component" value="Unassembled WGS sequence"/>
</dbReference>
<keyword evidence="2" id="KW-0805">Transcription regulation</keyword>
<dbReference type="GO" id="GO:0006355">
    <property type="term" value="P:regulation of DNA-templated transcription"/>
    <property type="evidence" value="ECO:0007669"/>
    <property type="project" value="InterPro"/>
</dbReference>
<dbReference type="PANTHER" id="PTHR35807:SF1">
    <property type="entry name" value="TRANSCRIPTIONAL REGULATOR REDD"/>
    <property type="match status" value="1"/>
</dbReference>
<keyword evidence="8" id="KW-1185">Reference proteome</keyword>
<keyword evidence="4" id="KW-0804">Transcription</keyword>
<dbReference type="InterPro" id="IPR011990">
    <property type="entry name" value="TPR-like_helical_dom_sf"/>
</dbReference>
<reference evidence="7 8" key="1">
    <citation type="submission" date="2018-08" db="EMBL/GenBank/DDBJ databases">
        <title>Actinomadura jelena sp. nov., a novel Actinomycete isolated from soil in Chad.</title>
        <authorList>
            <person name="Shi L."/>
        </authorList>
    </citation>
    <scope>NUCLEOTIDE SEQUENCE [LARGE SCALE GENOMIC DNA]</scope>
    <source>
        <strain evidence="7 8">NEAU-G17</strain>
    </source>
</reference>
<keyword evidence="3 5" id="KW-0238">DNA-binding</keyword>
<proteinExistence type="inferred from homology"/>
<evidence type="ECO:0000256" key="3">
    <source>
        <dbReference type="ARBA" id="ARBA00023125"/>
    </source>
</evidence>
<evidence type="ECO:0000259" key="6">
    <source>
        <dbReference type="PROSITE" id="PS51755"/>
    </source>
</evidence>
<dbReference type="InterPro" id="IPR051677">
    <property type="entry name" value="AfsR-DnrI-RedD_regulator"/>
</dbReference>
<dbReference type="SMART" id="SM00862">
    <property type="entry name" value="Trans_reg_C"/>
    <property type="match status" value="1"/>
</dbReference>
<gene>
    <name evidence="7" type="ORF">DZF91_06185</name>
</gene>
<dbReference type="InterPro" id="IPR005158">
    <property type="entry name" value="BTAD"/>
</dbReference>
<evidence type="ECO:0000256" key="2">
    <source>
        <dbReference type="ARBA" id="ARBA00023015"/>
    </source>
</evidence>